<keyword evidence="3" id="KW-1003">Cell membrane</keyword>
<evidence type="ECO:0000256" key="6">
    <source>
        <dbReference type="ARBA" id="ARBA00022989"/>
    </source>
</evidence>
<evidence type="ECO:0000256" key="7">
    <source>
        <dbReference type="ARBA" id="ARBA00023136"/>
    </source>
</evidence>
<evidence type="ECO:0000256" key="8">
    <source>
        <dbReference type="SAM" id="Phobius"/>
    </source>
</evidence>
<dbReference type="SUPFAM" id="SSF82866">
    <property type="entry name" value="Multidrug efflux transporter AcrB transmembrane domain"/>
    <property type="match status" value="2"/>
</dbReference>
<dbReference type="RefSeq" id="WP_202858566.1">
    <property type="nucleotide sequence ID" value="NZ_JAEUGD010000066.1"/>
</dbReference>
<dbReference type="Pfam" id="PF00873">
    <property type="entry name" value="ACR_tran"/>
    <property type="match status" value="1"/>
</dbReference>
<dbReference type="PRINTS" id="PR00702">
    <property type="entry name" value="ACRIFLAVINRP"/>
</dbReference>
<dbReference type="Proteomes" id="UP000614216">
    <property type="component" value="Unassembled WGS sequence"/>
</dbReference>
<feature type="transmembrane region" description="Helical" evidence="8">
    <location>
        <begin position="952"/>
        <end position="973"/>
    </location>
</feature>
<name>A0A937G1N3_9BACT</name>
<keyword evidence="7 8" id="KW-0472">Membrane</keyword>
<dbReference type="SUPFAM" id="SSF82693">
    <property type="entry name" value="Multidrug efflux transporter AcrB pore domain, PN1, PN2, PC1 and PC2 subdomains"/>
    <property type="match status" value="3"/>
</dbReference>
<dbReference type="AlphaFoldDB" id="A0A937G1N3"/>
<sequence length="1019" mass="113474">MSSLSNISIDRPVLAIVMSITITLFGLVGFNFLGVREYPSVDPPIITVSTNYAGANSDVIETQITEPLEESINGIEGIKTLSSVSREGRSTIRVEFGLDTNLEAAANDVRDKVSRAVRNLPPDADPPIVSKADADSSPIIALRIFSKKRNLLEMSEIADNTFKETFQTIEGVSEVRVWGEKRYSIRLWMDPEKLAAYQVTPLDVYEAVNAQNLELPSGRIEGSSTELTIRTLGRLNTPEQYNDLIIREDEETIIRFRDVGRAEFFPENDRTVLKNDGIPMVMTAVVPQPGTNNLSIAENFYKRLEGIKKNLPDDIEVSVAFDNTEYIQDSINEVEQTIYLAFFLVVLIIFIFLRDWRTTFIPVITVPIALIGSFFLMYLFGFSINVLTMLGIVLAIGLVVDDAIVVLENIYSKIEGGEKPVDAGKRGTEEIFFAVISTTVALSAVFFPIIFLQGITGRLFREFGLVVAGSVIISSFVALTLTPMLSSKLLKRRERHNWLYRKTEPFFIKLNNVYGNALDAFMRYRWMAFVIVLISGFAIYGLIKQLPNELAPLEDRGTFRVIATGPEGATFEYMDFYVDQMIDMTKKEVPENASIISVTSPGFGASSSVNSAFVIVKLEDTENRKRSQSEIVDALKPKIAQNTRARAFVTQPQTIGDRRGGLPVQFVIQAPNLEKLKEVLPQFQEKAQSSPVFDFVNLDLKFNKPELNVTINRDKAQDLGVSVRNVAQTLQLTLSGQRFGYFVKDGKQYYIIGQVERENRNDPLDLRSIYVKNDDNEIVQMDNLITLQEKSTPPQLYRYNRFASATFSASLAPGYTLGAGLEEMDRIAEEVLDGSFSTALAGSSLEYQESANNLYFAFGFALILIYLVLAAQFESFRDPLIIMFTVPLALAGTLLSLWFFGETLNIFSQIGIIMLIGLVTKNGILIVEFANQRKAHDIELKEAIIGAAKARFRPILMTSLSTILGILPIALALGAGSESRVSMGIAVIGGMLFATILTLFVIPAVYSYITSKHKRLARL</sequence>
<evidence type="ECO:0000256" key="1">
    <source>
        <dbReference type="ARBA" id="ARBA00004429"/>
    </source>
</evidence>
<evidence type="ECO:0000313" key="9">
    <source>
        <dbReference type="EMBL" id="MBL6449032.1"/>
    </source>
</evidence>
<dbReference type="Gene3D" id="1.20.1640.10">
    <property type="entry name" value="Multidrug efflux transporter AcrB transmembrane domain"/>
    <property type="match status" value="2"/>
</dbReference>
<dbReference type="SUPFAM" id="SSF82714">
    <property type="entry name" value="Multidrug efflux transporter AcrB TolC docking domain, DN and DC subdomains"/>
    <property type="match status" value="2"/>
</dbReference>
<proteinExistence type="predicted"/>
<evidence type="ECO:0000313" key="10">
    <source>
        <dbReference type="Proteomes" id="UP000614216"/>
    </source>
</evidence>
<feature type="transmembrane region" description="Helical" evidence="8">
    <location>
        <begin position="985"/>
        <end position="1009"/>
    </location>
</feature>
<dbReference type="Gene3D" id="3.30.70.1320">
    <property type="entry name" value="Multidrug efflux transporter AcrB pore domain like"/>
    <property type="match status" value="1"/>
</dbReference>
<feature type="transmembrane region" description="Helical" evidence="8">
    <location>
        <begin position="386"/>
        <end position="410"/>
    </location>
</feature>
<feature type="transmembrane region" description="Helical" evidence="8">
    <location>
        <begin position="431"/>
        <end position="451"/>
    </location>
</feature>
<feature type="transmembrane region" description="Helical" evidence="8">
    <location>
        <begin position="880"/>
        <end position="900"/>
    </location>
</feature>
<feature type="transmembrane region" description="Helical" evidence="8">
    <location>
        <begin position="854"/>
        <end position="873"/>
    </location>
</feature>
<dbReference type="Gene3D" id="3.30.70.1440">
    <property type="entry name" value="Multidrug efflux transporter AcrB pore domain"/>
    <property type="match status" value="1"/>
</dbReference>
<keyword evidence="6 8" id="KW-1133">Transmembrane helix</keyword>
<evidence type="ECO:0000256" key="4">
    <source>
        <dbReference type="ARBA" id="ARBA00022519"/>
    </source>
</evidence>
<dbReference type="PANTHER" id="PTHR32063:SF28">
    <property type="entry name" value="BLR2861 PROTEIN"/>
    <property type="match status" value="1"/>
</dbReference>
<accession>A0A937G1N3</accession>
<evidence type="ECO:0000256" key="3">
    <source>
        <dbReference type="ARBA" id="ARBA00022475"/>
    </source>
</evidence>
<reference evidence="9" key="1">
    <citation type="submission" date="2021-01" db="EMBL/GenBank/DDBJ databases">
        <title>Fulvivirga kasyanovii gen. nov., sp nov., a novel member of the phylum Bacteroidetes isolated from seawater in a mussel farm.</title>
        <authorList>
            <person name="Zhao L.-H."/>
            <person name="Wang Z.-J."/>
        </authorList>
    </citation>
    <scope>NUCLEOTIDE SEQUENCE</scope>
    <source>
        <strain evidence="9">29W222</strain>
    </source>
</reference>
<comment type="subcellular location">
    <subcellularLocation>
        <location evidence="1">Cell inner membrane</location>
        <topology evidence="1">Multi-pass membrane protein</topology>
    </subcellularLocation>
</comment>
<dbReference type="Gene3D" id="3.30.2090.10">
    <property type="entry name" value="Multidrug efflux transporter AcrB TolC docking domain, DN and DC subdomains"/>
    <property type="match status" value="2"/>
</dbReference>
<dbReference type="InterPro" id="IPR001036">
    <property type="entry name" value="Acrflvin-R"/>
</dbReference>
<evidence type="ECO:0000256" key="5">
    <source>
        <dbReference type="ARBA" id="ARBA00022692"/>
    </source>
</evidence>
<keyword evidence="2" id="KW-0813">Transport</keyword>
<dbReference type="EMBL" id="JAEUGD010000066">
    <property type="protein sequence ID" value="MBL6449032.1"/>
    <property type="molecule type" value="Genomic_DNA"/>
</dbReference>
<dbReference type="InterPro" id="IPR027463">
    <property type="entry name" value="AcrB_DN_DC_subdom"/>
</dbReference>
<keyword evidence="10" id="KW-1185">Reference proteome</keyword>
<feature type="transmembrane region" description="Helical" evidence="8">
    <location>
        <begin position="12"/>
        <end position="33"/>
    </location>
</feature>
<dbReference type="GO" id="GO:0005886">
    <property type="term" value="C:plasma membrane"/>
    <property type="evidence" value="ECO:0007669"/>
    <property type="project" value="UniProtKB-SubCell"/>
</dbReference>
<dbReference type="GO" id="GO:0042910">
    <property type="term" value="F:xenobiotic transmembrane transporter activity"/>
    <property type="evidence" value="ECO:0007669"/>
    <property type="project" value="TreeGrafter"/>
</dbReference>
<feature type="transmembrane region" description="Helical" evidence="8">
    <location>
        <begin position="906"/>
        <end position="931"/>
    </location>
</feature>
<dbReference type="FunFam" id="1.20.1640.10:FF:000001">
    <property type="entry name" value="Efflux pump membrane transporter"/>
    <property type="match status" value="1"/>
</dbReference>
<keyword evidence="5 8" id="KW-0812">Transmembrane</keyword>
<dbReference type="PANTHER" id="PTHR32063">
    <property type="match status" value="1"/>
</dbReference>
<protein>
    <submittedName>
        <fullName evidence="9">Efflux RND transporter permease subunit</fullName>
    </submittedName>
</protein>
<feature type="transmembrane region" description="Helical" evidence="8">
    <location>
        <begin position="526"/>
        <end position="543"/>
    </location>
</feature>
<gene>
    <name evidence="9" type="ORF">JMN32_22160</name>
</gene>
<feature type="transmembrane region" description="Helical" evidence="8">
    <location>
        <begin position="463"/>
        <end position="485"/>
    </location>
</feature>
<feature type="transmembrane region" description="Helical" evidence="8">
    <location>
        <begin position="337"/>
        <end position="353"/>
    </location>
</feature>
<evidence type="ECO:0000256" key="2">
    <source>
        <dbReference type="ARBA" id="ARBA00022448"/>
    </source>
</evidence>
<feature type="transmembrane region" description="Helical" evidence="8">
    <location>
        <begin position="360"/>
        <end position="380"/>
    </location>
</feature>
<comment type="caution">
    <text evidence="9">The sequence shown here is derived from an EMBL/GenBank/DDBJ whole genome shotgun (WGS) entry which is preliminary data.</text>
</comment>
<dbReference type="Gene3D" id="3.30.70.1430">
    <property type="entry name" value="Multidrug efflux transporter AcrB pore domain"/>
    <property type="match status" value="2"/>
</dbReference>
<organism evidence="9 10">
    <name type="scientific">Fulvivirga marina</name>
    <dbReference type="NCBI Taxonomy" id="2494733"/>
    <lineage>
        <taxon>Bacteria</taxon>
        <taxon>Pseudomonadati</taxon>
        <taxon>Bacteroidota</taxon>
        <taxon>Cytophagia</taxon>
        <taxon>Cytophagales</taxon>
        <taxon>Fulvivirgaceae</taxon>
        <taxon>Fulvivirga</taxon>
    </lineage>
</organism>
<keyword evidence="4" id="KW-0997">Cell inner membrane</keyword>